<reference evidence="3" key="1">
    <citation type="journal article" date="2019" name="Int. J. Syst. Evol. Microbiol.">
        <title>The Global Catalogue of Microorganisms (GCM) 10K type strain sequencing project: providing services to taxonomists for standard genome sequencing and annotation.</title>
        <authorList>
            <consortium name="The Broad Institute Genomics Platform"/>
            <consortium name="The Broad Institute Genome Sequencing Center for Infectious Disease"/>
            <person name="Wu L."/>
            <person name="Ma J."/>
        </authorList>
    </citation>
    <scope>NUCLEOTIDE SEQUENCE [LARGE SCALE GENOMIC DNA]</scope>
    <source>
        <strain evidence="3">JCM 10425</strain>
    </source>
</reference>
<organism evidence="2 3">
    <name type="scientific">Cryptosporangium japonicum</name>
    <dbReference type="NCBI Taxonomy" id="80872"/>
    <lineage>
        <taxon>Bacteria</taxon>
        <taxon>Bacillati</taxon>
        <taxon>Actinomycetota</taxon>
        <taxon>Actinomycetes</taxon>
        <taxon>Cryptosporangiales</taxon>
        <taxon>Cryptosporangiaceae</taxon>
        <taxon>Cryptosporangium</taxon>
    </lineage>
</organism>
<feature type="domain" description="FAD-binding FR-type" evidence="1">
    <location>
        <begin position="5"/>
        <end position="139"/>
    </location>
</feature>
<dbReference type="Pfam" id="PF04954">
    <property type="entry name" value="SIP"/>
    <property type="match status" value="1"/>
</dbReference>
<dbReference type="Pfam" id="PF08021">
    <property type="entry name" value="FAD_binding_9"/>
    <property type="match status" value="1"/>
</dbReference>
<evidence type="ECO:0000259" key="1">
    <source>
        <dbReference type="PROSITE" id="PS51384"/>
    </source>
</evidence>
<keyword evidence="3" id="KW-1185">Reference proteome</keyword>
<gene>
    <name evidence="2" type="ORF">GCM10009539_43530</name>
</gene>
<evidence type="ECO:0000313" key="3">
    <source>
        <dbReference type="Proteomes" id="UP001500967"/>
    </source>
</evidence>
<dbReference type="CDD" id="cd06193">
    <property type="entry name" value="siderophore_interacting"/>
    <property type="match status" value="1"/>
</dbReference>
<dbReference type="InterPro" id="IPR007037">
    <property type="entry name" value="SIP_rossman_dom"/>
</dbReference>
<dbReference type="InterPro" id="IPR013113">
    <property type="entry name" value="SIP_FAD-bd"/>
</dbReference>
<proteinExistence type="predicted"/>
<accession>A0ABP3E9A8</accession>
<dbReference type="Gene3D" id="3.40.50.80">
    <property type="entry name" value="Nucleotide-binding domain of ferredoxin-NADP reductase (FNR) module"/>
    <property type="match status" value="1"/>
</dbReference>
<dbReference type="EMBL" id="BAAAGX010000016">
    <property type="protein sequence ID" value="GAA0253623.1"/>
    <property type="molecule type" value="Genomic_DNA"/>
</dbReference>
<comment type="caution">
    <text evidence="2">The sequence shown here is derived from an EMBL/GenBank/DDBJ whole genome shotgun (WGS) entry which is preliminary data.</text>
</comment>
<dbReference type="PROSITE" id="PS51384">
    <property type="entry name" value="FAD_FR"/>
    <property type="match status" value="1"/>
</dbReference>
<protein>
    <submittedName>
        <fullName evidence="2">Siderophore-interacting protein</fullName>
    </submittedName>
</protein>
<name>A0ABP3E9A8_9ACTN</name>
<dbReference type="Proteomes" id="UP001500967">
    <property type="component" value="Unassembled WGS sequence"/>
</dbReference>
<dbReference type="InterPro" id="IPR039261">
    <property type="entry name" value="FNR_nucleotide-bd"/>
</dbReference>
<evidence type="ECO:0000313" key="2">
    <source>
        <dbReference type="EMBL" id="GAA0253623.1"/>
    </source>
</evidence>
<dbReference type="PANTHER" id="PTHR30157:SF0">
    <property type="entry name" value="NADPH-DEPENDENT FERRIC-CHELATE REDUCTASE"/>
    <property type="match status" value="1"/>
</dbReference>
<sequence length="263" mass="28881">MPENPRMFRANVVRTEQLTPSMQRVTVTGEELAAFPWRGFDHWFRFFVPLKHQESLVLPAFEGSTWWQPYLAIPAEQRPHCANYTVADFRAERAELDIEFVLHRGPDGHLEGRAALWACSARAGDPLALLDQGVLFDPPADTSEYLIAADESGLPSTVAIVRSLPRDAVGRVIQEVPTSADRRVLDAPPGVEVTWIARDDPAAIPGCAALAALRGVEPAPDGYAFVVGESTLATEGRRHLVRSGLPKDRITFSGFWKHPGAPA</sequence>
<dbReference type="PANTHER" id="PTHR30157">
    <property type="entry name" value="FERRIC REDUCTASE, NADPH-DEPENDENT"/>
    <property type="match status" value="1"/>
</dbReference>
<dbReference type="Gene3D" id="2.40.30.10">
    <property type="entry name" value="Translation factors"/>
    <property type="match status" value="1"/>
</dbReference>
<dbReference type="InterPro" id="IPR017927">
    <property type="entry name" value="FAD-bd_FR_type"/>
</dbReference>
<dbReference type="InterPro" id="IPR039374">
    <property type="entry name" value="SIP_fam"/>
</dbReference>